<comment type="subcellular location">
    <subcellularLocation>
        <location evidence="1 9">Cell membrane</location>
        <topology evidence="1 9">Multi-pass membrane protein</topology>
    </subcellularLocation>
</comment>
<comment type="similarity">
    <text evidence="2 9">Belongs to the arsenical resistance-3 (ACR3) (TC 2.A.59) family.</text>
</comment>
<evidence type="ECO:0000256" key="1">
    <source>
        <dbReference type="ARBA" id="ARBA00004651"/>
    </source>
</evidence>
<dbReference type="InterPro" id="IPR038770">
    <property type="entry name" value="Na+/solute_symporter_sf"/>
</dbReference>
<keyword evidence="4 9" id="KW-1003">Cell membrane</keyword>
<keyword evidence="3 9" id="KW-0813">Transport</keyword>
<dbReference type="PANTHER" id="PTHR43057">
    <property type="entry name" value="ARSENITE EFFLUX TRANSPORTER"/>
    <property type="match status" value="1"/>
</dbReference>
<evidence type="ECO:0000256" key="5">
    <source>
        <dbReference type="ARBA" id="ARBA00022692"/>
    </source>
</evidence>
<feature type="transmembrane region" description="Helical" evidence="10">
    <location>
        <begin position="284"/>
        <end position="307"/>
    </location>
</feature>
<proteinExistence type="inferred from homology"/>
<reference evidence="12" key="1">
    <citation type="submission" date="2013-03" db="EMBL/GenBank/DDBJ databases">
        <title>Genome sequence of Chthonomonas calidirosea, the first sequenced genome from the Armatimonadetes phylum (formally candidate division OP10).</title>
        <authorList>
            <person name="Lee K.C.Y."/>
            <person name="Morgan X.C."/>
            <person name="Dunfield P.F."/>
            <person name="Tamas I."/>
            <person name="Houghton K.M."/>
            <person name="Vyssotski M."/>
            <person name="Ryan J.L.J."/>
            <person name="Lagutin K."/>
            <person name="McDonald I.R."/>
            <person name="Stott M.B."/>
        </authorList>
    </citation>
    <scope>NUCLEOTIDE SEQUENCE [LARGE SCALE GENOMIC DNA]</scope>
    <source>
        <strain evidence="12">DSM 23976 / ICMP 18418 / T49</strain>
    </source>
</reference>
<dbReference type="OrthoDB" id="9771457at2"/>
<feature type="transmembrane region" description="Helical" evidence="10">
    <location>
        <begin position="313"/>
        <end position="336"/>
    </location>
</feature>
<dbReference type="InterPro" id="IPR002657">
    <property type="entry name" value="BilAc:Na_symport/Acr3"/>
</dbReference>
<keyword evidence="12" id="KW-1185">Reference proteome</keyword>
<dbReference type="PATRIC" id="fig|1303518.3.peg.2354"/>
<sequence>MKRISIRDRWLTVWIGLAMLLGLGISALWPAFSTWIGRFQIGTINVPIAIGLILMIYPPLTRVNYEALPIVFSSRKILVLSLVQNWAIGPLLMFMLALLFFHHSPDFLAGLVLIGLARCIAMVLVWNELAEGNTEYAAGLVAFNSVFQVLFYGLYAWFFLTLLPPLFGVRASRIHVAITAIASSVSLYLGVPFIAALLTRFVLISKRGSTWYVERFLPSIQPLTLVALLGTIGIMFSIKGKAILHDPAEVLHVAIPLLLYFVLMFLVSFAMGKGIGAPYAQTTTIAFTAASNNFELAIAVAISLFGIGSPEAFTAVIGPLIEVPVMLGLVHVALFLQRCYFGDISAGSATVPSGDAIGCCHSLTDQNILLEEER</sequence>
<dbReference type="RefSeq" id="WP_016483592.1">
    <property type="nucleotide sequence ID" value="NC_021487.1"/>
</dbReference>
<dbReference type="GO" id="GO:0015105">
    <property type="term" value="F:arsenite transmembrane transporter activity"/>
    <property type="evidence" value="ECO:0007669"/>
    <property type="project" value="TreeGrafter"/>
</dbReference>
<name>S0EX91_CHTCT</name>
<evidence type="ECO:0000256" key="10">
    <source>
        <dbReference type="SAM" id="Phobius"/>
    </source>
</evidence>
<dbReference type="PIRSF" id="PIRSF005508">
    <property type="entry name" value="Acr3"/>
    <property type="match status" value="1"/>
</dbReference>
<evidence type="ECO:0000256" key="7">
    <source>
        <dbReference type="ARBA" id="ARBA00022989"/>
    </source>
</evidence>
<dbReference type="GO" id="GO:0015297">
    <property type="term" value="F:antiporter activity"/>
    <property type="evidence" value="ECO:0007669"/>
    <property type="project" value="UniProtKB-UniRule"/>
</dbReference>
<keyword evidence="8 9" id="KW-0472">Membrane</keyword>
<dbReference type="EMBL" id="HF951689">
    <property type="protein sequence ID" value="CCW36072.1"/>
    <property type="molecule type" value="Genomic_DNA"/>
</dbReference>
<accession>S0EX91</accession>
<feature type="transmembrane region" description="Helical" evidence="10">
    <location>
        <begin position="38"/>
        <end position="57"/>
    </location>
</feature>
<dbReference type="FunCoup" id="S0EX91">
    <property type="interactions" value="147"/>
</dbReference>
<feature type="transmembrane region" description="Helical" evidence="10">
    <location>
        <begin position="250"/>
        <end position="272"/>
    </location>
</feature>
<dbReference type="InterPro" id="IPR004706">
    <property type="entry name" value="Arsenical-R_Acr3"/>
</dbReference>
<evidence type="ECO:0000256" key="3">
    <source>
        <dbReference type="ARBA" id="ARBA00022448"/>
    </source>
</evidence>
<dbReference type="HOGENOM" id="CLU_022869_0_0_0"/>
<evidence type="ECO:0000256" key="6">
    <source>
        <dbReference type="ARBA" id="ARBA00022849"/>
    </source>
</evidence>
<dbReference type="Gene3D" id="1.20.1530.20">
    <property type="match status" value="1"/>
</dbReference>
<feature type="transmembrane region" description="Helical" evidence="10">
    <location>
        <begin position="216"/>
        <end position="238"/>
    </location>
</feature>
<keyword evidence="6" id="KW-0059">Arsenical resistance</keyword>
<evidence type="ECO:0000256" key="9">
    <source>
        <dbReference type="PIRNR" id="PIRNR005508"/>
    </source>
</evidence>
<dbReference type="eggNOG" id="COG0798">
    <property type="taxonomic scope" value="Bacteria"/>
</dbReference>
<evidence type="ECO:0000313" key="11">
    <source>
        <dbReference type="EMBL" id="CCW36072.1"/>
    </source>
</evidence>
<dbReference type="AlphaFoldDB" id="S0EX91"/>
<feature type="transmembrane region" description="Helical" evidence="10">
    <location>
        <begin position="138"/>
        <end position="160"/>
    </location>
</feature>
<feature type="transmembrane region" description="Helical" evidence="10">
    <location>
        <begin position="77"/>
        <end position="101"/>
    </location>
</feature>
<dbReference type="GO" id="GO:0015104">
    <property type="term" value="F:antimonite transmembrane transporter activity"/>
    <property type="evidence" value="ECO:0007669"/>
    <property type="project" value="TreeGrafter"/>
</dbReference>
<gene>
    <name evidence="11" type="ORF">CCALI_02265</name>
</gene>
<keyword evidence="5 9" id="KW-0812">Transmembrane</keyword>
<dbReference type="NCBIfam" id="TIGR00832">
    <property type="entry name" value="acr3"/>
    <property type="match status" value="1"/>
</dbReference>
<feature type="transmembrane region" description="Helical" evidence="10">
    <location>
        <begin position="12"/>
        <end position="32"/>
    </location>
</feature>
<dbReference type="GO" id="GO:0046685">
    <property type="term" value="P:response to arsenic-containing substance"/>
    <property type="evidence" value="ECO:0007669"/>
    <property type="project" value="UniProtKB-KW"/>
</dbReference>
<feature type="transmembrane region" description="Helical" evidence="10">
    <location>
        <begin position="107"/>
        <end position="126"/>
    </location>
</feature>
<protein>
    <submittedName>
        <fullName evidence="11">Arsenical-resistance protein</fullName>
    </submittedName>
</protein>
<feature type="transmembrane region" description="Helical" evidence="10">
    <location>
        <begin position="180"/>
        <end position="204"/>
    </location>
</feature>
<dbReference type="GO" id="GO:0005886">
    <property type="term" value="C:plasma membrane"/>
    <property type="evidence" value="ECO:0007669"/>
    <property type="project" value="UniProtKB-SubCell"/>
</dbReference>
<dbReference type="Proteomes" id="UP000014227">
    <property type="component" value="Chromosome I"/>
</dbReference>
<dbReference type="PANTHER" id="PTHR43057:SF1">
    <property type="entry name" value="ARSENICAL-RESISTANCE PROTEIN 3"/>
    <property type="match status" value="1"/>
</dbReference>
<dbReference type="InParanoid" id="S0EX91"/>
<evidence type="ECO:0000256" key="2">
    <source>
        <dbReference type="ARBA" id="ARBA00010110"/>
    </source>
</evidence>
<organism evidence="11 12">
    <name type="scientific">Chthonomonas calidirosea (strain DSM 23976 / ICMP 18418 / T49)</name>
    <dbReference type="NCBI Taxonomy" id="1303518"/>
    <lineage>
        <taxon>Bacteria</taxon>
        <taxon>Bacillati</taxon>
        <taxon>Armatimonadota</taxon>
        <taxon>Chthonomonadia</taxon>
        <taxon>Chthonomonadales</taxon>
        <taxon>Chthonomonadaceae</taxon>
        <taxon>Chthonomonas</taxon>
    </lineage>
</organism>
<dbReference type="Pfam" id="PF01758">
    <property type="entry name" value="SBF"/>
    <property type="match status" value="1"/>
</dbReference>
<evidence type="ECO:0000256" key="4">
    <source>
        <dbReference type="ARBA" id="ARBA00022475"/>
    </source>
</evidence>
<dbReference type="STRING" id="454171.CP488_01830"/>
<evidence type="ECO:0000256" key="8">
    <source>
        <dbReference type="ARBA" id="ARBA00023136"/>
    </source>
</evidence>
<dbReference type="KEGG" id="ccz:CCALI_02265"/>
<dbReference type="FunFam" id="1.20.1530.20:FF:000009">
    <property type="entry name" value="Arsenite transporter, ACR3 family"/>
    <property type="match status" value="1"/>
</dbReference>
<evidence type="ECO:0000313" key="12">
    <source>
        <dbReference type="Proteomes" id="UP000014227"/>
    </source>
</evidence>
<keyword evidence="7 9" id="KW-1133">Transmembrane helix</keyword>